<dbReference type="OMA" id="AFDDNMV"/>
<evidence type="ECO:0008006" key="3">
    <source>
        <dbReference type="Google" id="ProtNLM"/>
    </source>
</evidence>
<dbReference type="GeneID" id="19957468"/>
<dbReference type="AlphaFoldDB" id="T0PJ24"/>
<sequence>MNTGSNATTSRELLKMTSDDYLQRTQATLLLEEAITLLLENRPEQPLVYLAKHFKMLSGDYSAVETSAHYVSASTGLSNPAFDDNMVQAYQALLGKDQEHVSISGFQRVLELVNQELPPAHAPRLNTHLINMSALPKTPGVTYSKFKEAMELCLYYDALLAQAEDLFLSIDTGSTGEVKCSALLSAIEVAQATRKTSVVILLKVRDSFDGAKDASAAVTLPAFLDLVRDIVFNA</sequence>
<dbReference type="PANTHER" id="PTHR31932">
    <property type="entry name" value="TUBULIN POLYGLUTAMYLASE COMPLEX SUBUNIT 1"/>
    <property type="match status" value="1"/>
</dbReference>
<dbReference type="OrthoDB" id="64214at2759"/>
<keyword evidence="2" id="KW-1185">Reference proteome</keyword>
<dbReference type="InterPro" id="IPR039235">
    <property type="entry name" value="TPGS1"/>
</dbReference>
<dbReference type="PANTHER" id="PTHR31932:SF2">
    <property type="entry name" value="TUBULIN POLYGLUTAMYLASE COMPLEX SUBUNIT 1"/>
    <property type="match status" value="1"/>
</dbReference>
<gene>
    <name evidence="1" type="ORF">SDRG_16741</name>
</gene>
<evidence type="ECO:0000313" key="2">
    <source>
        <dbReference type="Proteomes" id="UP000030762"/>
    </source>
</evidence>
<dbReference type="EMBL" id="JH767282">
    <property type="protein sequence ID" value="EQC25379.1"/>
    <property type="molecule type" value="Genomic_DNA"/>
</dbReference>
<dbReference type="Gene3D" id="1.20.890.10">
    <property type="entry name" value="cAMP-dependent protein kinase regulatory subunit, dimerization-anchoring domain"/>
    <property type="match status" value="1"/>
</dbReference>
<dbReference type="InParanoid" id="T0PJ24"/>
<accession>T0PJ24</accession>
<dbReference type="VEuPathDB" id="FungiDB:SDRG_16741"/>
<dbReference type="GO" id="GO:0008017">
    <property type="term" value="F:microtubule binding"/>
    <property type="evidence" value="ECO:0007669"/>
    <property type="project" value="TreeGrafter"/>
</dbReference>
<organism evidence="1 2">
    <name type="scientific">Saprolegnia diclina (strain VS20)</name>
    <dbReference type="NCBI Taxonomy" id="1156394"/>
    <lineage>
        <taxon>Eukaryota</taxon>
        <taxon>Sar</taxon>
        <taxon>Stramenopiles</taxon>
        <taxon>Oomycota</taxon>
        <taxon>Saprolegniomycetes</taxon>
        <taxon>Saprolegniales</taxon>
        <taxon>Saprolegniaceae</taxon>
        <taxon>Saprolegnia</taxon>
    </lineage>
</organism>
<dbReference type="RefSeq" id="XP_008621181.1">
    <property type="nucleotide sequence ID" value="XM_008622959.1"/>
</dbReference>
<reference evidence="1 2" key="1">
    <citation type="submission" date="2012-04" db="EMBL/GenBank/DDBJ databases">
        <title>The Genome Sequence of Saprolegnia declina VS20.</title>
        <authorList>
            <consortium name="The Broad Institute Genome Sequencing Platform"/>
            <person name="Russ C."/>
            <person name="Nusbaum C."/>
            <person name="Tyler B."/>
            <person name="van West P."/>
            <person name="Dieguez-Uribeondo J."/>
            <person name="de Bruijn I."/>
            <person name="Tripathy S."/>
            <person name="Jiang R."/>
            <person name="Young S.K."/>
            <person name="Zeng Q."/>
            <person name="Gargeya S."/>
            <person name="Fitzgerald M."/>
            <person name="Haas B."/>
            <person name="Abouelleil A."/>
            <person name="Alvarado L."/>
            <person name="Arachchi H.M."/>
            <person name="Berlin A."/>
            <person name="Chapman S.B."/>
            <person name="Goldberg J."/>
            <person name="Griggs A."/>
            <person name="Gujja S."/>
            <person name="Hansen M."/>
            <person name="Howarth C."/>
            <person name="Imamovic A."/>
            <person name="Larimer J."/>
            <person name="McCowen C."/>
            <person name="Montmayeur A."/>
            <person name="Murphy C."/>
            <person name="Neiman D."/>
            <person name="Pearson M."/>
            <person name="Priest M."/>
            <person name="Roberts A."/>
            <person name="Saif S."/>
            <person name="Shea T."/>
            <person name="Sisk P."/>
            <person name="Sykes S."/>
            <person name="Wortman J."/>
            <person name="Nusbaum C."/>
            <person name="Birren B."/>
        </authorList>
    </citation>
    <scope>NUCLEOTIDE SEQUENCE [LARGE SCALE GENOMIC DNA]</scope>
    <source>
        <strain evidence="1 2">VS20</strain>
    </source>
</reference>
<name>T0PJ24_SAPDV</name>
<proteinExistence type="predicted"/>
<protein>
    <recommendedName>
        <fullName evidence="3">RIIa domain-containing protein</fullName>
    </recommendedName>
</protein>
<dbReference type="Proteomes" id="UP000030762">
    <property type="component" value="Unassembled WGS sequence"/>
</dbReference>
<dbReference type="SUPFAM" id="SSF47391">
    <property type="entry name" value="Dimerization-anchoring domain of cAMP-dependent PK regulatory subunit"/>
    <property type="match status" value="1"/>
</dbReference>
<evidence type="ECO:0000313" key="1">
    <source>
        <dbReference type="EMBL" id="EQC25379.1"/>
    </source>
</evidence>
<dbReference type="STRING" id="1156394.T0PJ24"/>